<proteinExistence type="predicted"/>
<sequence>MIKIVTSFILLISISVYSQDFEGKIEYKLSYYQTDSKAIIDSPEIIKFLGGTSTFITKKGFYKQITNSQYMAFQLYDPKENRLYMKSKIDSDTLFYIVASKIKNTKFEYEIIKNADTILGHVCDKLSVRDSVGKQDYYFANDLKVSPEYFQNFTAFNKNKITDIMKSVFLRVDYYFIDFIARMEATAIIETKENNEEFLLPPYKILLEK</sequence>
<dbReference type="RefSeq" id="WP_367769624.1">
    <property type="nucleotide sequence ID" value="NZ_CP165626.1"/>
</dbReference>
<dbReference type="AlphaFoldDB" id="A0AB39W747"/>
<name>A0AB39W747_9FLAO</name>
<gene>
    <name evidence="1" type="ORF">AB3G39_11000</name>
</gene>
<dbReference type="EMBL" id="CP165626">
    <property type="protein sequence ID" value="XDU97698.1"/>
    <property type="molecule type" value="Genomic_DNA"/>
</dbReference>
<organism evidence="1">
    <name type="scientific">Flavobacterium sp. WC2416</name>
    <dbReference type="NCBI Taxonomy" id="3234141"/>
    <lineage>
        <taxon>Bacteria</taxon>
        <taxon>Pseudomonadati</taxon>
        <taxon>Bacteroidota</taxon>
        <taxon>Flavobacteriia</taxon>
        <taxon>Flavobacteriales</taxon>
        <taxon>Flavobacteriaceae</taxon>
        <taxon>Flavobacterium</taxon>
    </lineage>
</organism>
<reference evidence="1" key="1">
    <citation type="submission" date="2024-07" db="EMBL/GenBank/DDBJ databases">
        <authorList>
            <person name="Biller S.J."/>
        </authorList>
    </citation>
    <scope>NUCLEOTIDE SEQUENCE</scope>
    <source>
        <strain evidence="1">WC2416</strain>
    </source>
</reference>
<evidence type="ECO:0008006" key="2">
    <source>
        <dbReference type="Google" id="ProtNLM"/>
    </source>
</evidence>
<accession>A0AB39W747</accession>
<protein>
    <recommendedName>
        <fullName evidence="2">DUF4412 domain-containing protein</fullName>
    </recommendedName>
</protein>
<evidence type="ECO:0000313" key="1">
    <source>
        <dbReference type="EMBL" id="XDU97698.1"/>
    </source>
</evidence>